<feature type="transmembrane region" description="Helical" evidence="1">
    <location>
        <begin position="34"/>
        <end position="59"/>
    </location>
</feature>
<dbReference type="Pfam" id="PF00892">
    <property type="entry name" value="EamA"/>
    <property type="match status" value="2"/>
</dbReference>
<name>A0A7X1FP21_9SPHN</name>
<dbReference type="EMBL" id="JACLAW010000002">
    <property type="protein sequence ID" value="MBC2664356.1"/>
    <property type="molecule type" value="Genomic_DNA"/>
</dbReference>
<feature type="transmembrane region" description="Helical" evidence="1">
    <location>
        <begin position="187"/>
        <end position="208"/>
    </location>
</feature>
<keyword evidence="1" id="KW-0812">Transmembrane</keyword>
<feature type="domain" description="EamA" evidence="2">
    <location>
        <begin position="157"/>
        <end position="286"/>
    </location>
</feature>
<feature type="transmembrane region" description="Helical" evidence="1">
    <location>
        <begin position="214"/>
        <end position="238"/>
    </location>
</feature>
<comment type="caution">
    <text evidence="3">The sequence shown here is derived from an EMBL/GenBank/DDBJ whole genome shotgun (WGS) entry which is preliminary data.</text>
</comment>
<accession>A0A7X1FP21</accession>
<dbReference type="Gene3D" id="1.10.3730.20">
    <property type="match status" value="1"/>
</dbReference>
<evidence type="ECO:0000259" key="2">
    <source>
        <dbReference type="Pfam" id="PF00892"/>
    </source>
</evidence>
<dbReference type="SUPFAM" id="SSF103481">
    <property type="entry name" value="Multidrug resistance efflux transporter EmrE"/>
    <property type="match status" value="2"/>
</dbReference>
<feature type="domain" description="EamA" evidence="2">
    <location>
        <begin position="13"/>
        <end position="142"/>
    </location>
</feature>
<dbReference type="PANTHER" id="PTHR22911">
    <property type="entry name" value="ACYL-MALONYL CONDENSING ENZYME-RELATED"/>
    <property type="match status" value="1"/>
</dbReference>
<feature type="transmembrane region" description="Helical" evidence="1">
    <location>
        <begin position="102"/>
        <end position="120"/>
    </location>
</feature>
<protein>
    <submittedName>
        <fullName evidence="3">DMT family transporter</fullName>
    </submittedName>
</protein>
<gene>
    <name evidence="3" type="ORF">H7F51_02365</name>
</gene>
<dbReference type="Proteomes" id="UP000566813">
    <property type="component" value="Unassembled WGS sequence"/>
</dbReference>
<feature type="transmembrane region" description="Helical" evidence="1">
    <location>
        <begin position="127"/>
        <end position="144"/>
    </location>
</feature>
<keyword evidence="4" id="KW-1185">Reference proteome</keyword>
<proteinExistence type="predicted"/>
<feature type="transmembrane region" description="Helical" evidence="1">
    <location>
        <begin position="245"/>
        <end position="264"/>
    </location>
</feature>
<dbReference type="PANTHER" id="PTHR22911:SF103">
    <property type="entry name" value="BLR2811 PROTEIN"/>
    <property type="match status" value="1"/>
</dbReference>
<feature type="transmembrane region" description="Helical" evidence="1">
    <location>
        <begin position="270"/>
        <end position="287"/>
    </location>
</feature>
<evidence type="ECO:0000313" key="3">
    <source>
        <dbReference type="EMBL" id="MBC2664356.1"/>
    </source>
</evidence>
<evidence type="ECO:0000256" key="1">
    <source>
        <dbReference type="SAM" id="Phobius"/>
    </source>
</evidence>
<feature type="transmembrane region" description="Helical" evidence="1">
    <location>
        <begin position="71"/>
        <end position="90"/>
    </location>
</feature>
<keyword evidence="1" id="KW-1133">Transmembrane helix</keyword>
<reference evidence="3 4" key="1">
    <citation type="submission" date="2020-08" db="EMBL/GenBank/DDBJ databases">
        <title>The genome sequence of type strain Novosphingobium flavum NBRC 111647.</title>
        <authorList>
            <person name="Liu Y."/>
        </authorList>
    </citation>
    <scope>NUCLEOTIDE SEQUENCE [LARGE SCALE GENOMIC DNA]</scope>
    <source>
        <strain evidence="3 4">NBRC 111647</strain>
    </source>
</reference>
<keyword evidence="1" id="KW-0472">Membrane</keyword>
<sequence length="298" mass="31641">MMTVQARSSLIPLLVAFAGIAVFSLMDALMKRAAIATGVYTALLLRCAIGAAGMAPVWLARKGRWPRRPVLRLHVWRAVLVAGMATSFFWGLVRTPMAEGMALSFISPLIALALAALFLGERIRRSAILASLMGLAGVAIIAATRLSAGSPSPDRALGLAAILLSAVFYAGNLVLQRRQAQVASPVEVALFQNAIVALVLLPALPWLWQLPGRAALIDIALAALLASAALVLLSWAYARAEAQELLPVEYTAFGWAALMGWLWFDEPVHEATLIGVCLIVAGCLVATRSSRRSPPDSA</sequence>
<organism evidence="3 4">
    <name type="scientific">Novosphingobium flavum</name>
    <dbReference type="NCBI Taxonomy" id="1778672"/>
    <lineage>
        <taxon>Bacteria</taxon>
        <taxon>Pseudomonadati</taxon>
        <taxon>Pseudomonadota</taxon>
        <taxon>Alphaproteobacteria</taxon>
        <taxon>Sphingomonadales</taxon>
        <taxon>Sphingomonadaceae</taxon>
        <taxon>Novosphingobium</taxon>
    </lineage>
</organism>
<evidence type="ECO:0000313" key="4">
    <source>
        <dbReference type="Proteomes" id="UP000566813"/>
    </source>
</evidence>
<dbReference type="AlphaFoldDB" id="A0A7X1FP21"/>
<feature type="transmembrane region" description="Helical" evidence="1">
    <location>
        <begin position="156"/>
        <end position="175"/>
    </location>
</feature>
<dbReference type="InterPro" id="IPR037185">
    <property type="entry name" value="EmrE-like"/>
</dbReference>
<dbReference type="GO" id="GO:0016020">
    <property type="term" value="C:membrane"/>
    <property type="evidence" value="ECO:0007669"/>
    <property type="project" value="InterPro"/>
</dbReference>
<dbReference type="InterPro" id="IPR000620">
    <property type="entry name" value="EamA_dom"/>
</dbReference>